<keyword evidence="3" id="KW-1185">Reference proteome</keyword>
<evidence type="ECO:0000259" key="1">
    <source>
        <dbReference type="Pfam" id="PF01431"/>
    </source>
</evidence>
<proteinExistence type="predicted"/>
<dbReference type="EMBL" id="JABSTU010000002">
    <property type="protein sequence ID" value="KAH8037653.1"/>
    <property type="molecule type" value="Genomic_DNA"/>
</dbReference>
<dbReference type="SUPFAM" id="SSF55486">
    <property type="entry name" value="Metalloproteases ('zincins'), catalytic domain"/>
    <property type="match status" value="1"/>
</dbReference>
<reference evidence="2" key="2">
    <citation type="submission" date="2021-09" db="EMBL/GenBank/DDBJ databases">
        <authorList>
            <person name="Jia N."/>
            <person name="Wang J."/>
            <person name="Shi W."/>
            <person name="Du L."/>
            <person name="Sun Y."/>
            <person name="Zhan W."/>
            <person name="Jiang J."/>
            <person name="Wang Q."/>
            <person name="Zhang B."/>
            <person name="Ji P."/>
            <person name="Sakyi L.B."/>
            <person name="Cui X."/>
            <person name="Yuan T."/>
            <person name="Jiang B."/>
            <person name="Yang W."/>
            <person name="Lam T.T.-Y."/>
            <person name="Chang Q."/>
            <person name="Ding S."/>
            <person name="Wang X."/>
            <person name="Zhu J."/>
            <person name="Ruan X."/>
            <person name="Zhao L."/>
            <person name="Wei J."/>
            <person name="Que T."/>
            <person name="Du C."/>
            <person name="Cheng J."/>
            <person name="Dai P."/>
            <person name="Han X."/>
            <person name="Huang E."/>
            <person name="Gao Y."/>
            <person name="Liu J."/>
            <person name="Shao H."/>
            <person name="Ye R."/>
            <person name="Li L."/>
            <person name="Wei W."/>
            <person name="Wang X."/>
            <person name="Wang C."/>
            <person name="Huo Q."/>
            <person name="Li W."/>
            <person name="Guo W."/>
            <person name="Chen H."/>
            <person name="Chen S."/>
            <person name="Zhou L."/>
            <person name="Zhou L."/>
            <person name="Ni X."/>
            <person name="Tian J."/>
            <person name="Zhou Y."/>
            <person name="Sheng Y."/>
            <person name="Liu T."/>
            <person name="Pan Y."/>
            <person name="Xia L."/>
            <person name="Li J."/>
            <person name="Zhao F."/>
            <person name="Cao W."/>
        </authorList>
    </citation>
    <scope>NUCLEOTIDE SEQUENCE</scope>
    <source>
        <strain evidence="2">Rmic-2018</strain>
        <tissue evidence="2">Larvae</tissue>
    </source>
</reference>
<dbReference type="GO" id="GO:0006508">
    <property type="term" value="P:proteolysis"/>
    <property type="evidence" value="ECO:0007669"/>
    <property type="project" value="InterPro"/>
</dbReference>
<dbReference type="Gene3D" id="3.40.390.10">
    <property type="entry name" value="Collagenase (Catalytic Domain)"/>
    <property type="match status" value="1"/>
</dbReference>
<gene>
    <name evidence="2" type="ORF">HPB51_015087</name>
</gene>
<dbReference type="InterPro" id="IPR018497">
    <property type="entry name" value="Peptidase_M13_C"/>
</dbReference>
<dbReference type="InterPro" id="IPR000718">
    <property type="entry name" value="Peptidase_M13"/>
</dbReference>
<name>A0A9J6ETV4_RHIMP</name>
<sequence length="188" mass="21824">MMGSFVIHSPELNKGPFSMPVYGLRVIRELFKVIDYRAQWWVGKDSTSEVAYQKLEDCVKDIERIYRINEPVERYEAIAEIAAVHVIFKMYTDEVDISKKTAVDVRLPFFQTVPSTTQFFIALASEMCARTNVTIARLLNKSFGSKTAEQRMEVLATHMPQYTDHFGCTGSQRMRVSSRYMRCVFWNH</sequence>
<organism evidence="2 3">
    <name type="scientific">Rhipicephalus microplus</name>
    <name type="common">Cattle tick</name>
    <name type="synonym">Boophilus microplus</name>
    <dbReference type="NCBI Taxonomy" id="6941"/>
    <lineage>
        <taxon>Eukaryota</taxon>
        <taxon>Metazoa</taxon>
        <taxon>Ecdysozoa</taxon>
        <taxon>Arthropoda</taxon>
        <taxon>Chelicerata</taxon>
        <taxon>Arachnida</taxon>
        <taxon>Acari</taxon>
        <taxon>Parasitiformes</taxon>
        <taxon>Ixodida</taxon>
        <taxon>Ixodoidea</taxon>
        <taxon>Ixodidae</taxon>
        <taxon>Rhipicephalinae</taxon>
        <taxon>Rhipicephalus</taxon>
        <taxon>Boophilus</taxon>
    </lineage>
</organism>
<evidence type="ECO:0000313" key="2">
    <source>
        <dbReference type="EMBL" id="KAH8037653.1"/>
    </source>
</evidence>
<dbReference type="Proteomes" id="UP000821866">
    <property type="component" value="Chromosome 10"/>
</dbReference>
<dbReference type="GO" id="GO:0004222">
    <property type="term" value="F:metalloendopeptidase activity"/>
    <property type="evidence" value="ECO:0007669"/>
    <property type="project" value="InterPro"/>
</dbReference>
<protein>
    <recommendedName>
        <fullName evidence="1">Peptidase M13 C-terminal domain-containing protein</fullName>
    </recommendedName>
</protein>
<dbReference type="Pfam" id="PF01431">
    <property type="entry name" value="Peptidase_M13"/>
    <property type="match status" value="1"/>
</dbReference>
<comment type="caution">
    <text evidence="2">The sequence shown here is derived from an EMBL/GenBank/DDBJ whole genome shotgun (WGS) entry which is preliminary data.</text>
</comment>
<accession>A0A9J6ETV4</accession>
<evidence type="ECO:0000313" key="3">
    <source>
        <dbReference type="Proteomes" id="UP000821866"/>
    </source>
</evidence>
<feature type="domain" description="Peptidase M13 C-terminal" evidence="1">
    <location>
        <begin position="60"/>
        <end position="178"/>
    </location>
</feature>
<reference evidence="2" key="1">
    <citation type="journal article" date="2020" name="Cell">
        <title>Large-Scale Comparative Analyses of Tick Genomes Elucidate Their Genetic Diversity and Vector Capacities.</title>
        <authorList>
            <consortium name="Tick Genome and Microbiome Consortium (TIGMIC)"/>
            <person name="Jia N."/>
            <person name="Wang J."/>
            <person name="Shi W."/>
            <person name="Du L."/>
            <person name="Sun Y."/>
            <person name="Zhan W."/>
            <person name="Jiang J.F."/>
            <person name="Wang Q."/>
            <person name="Zhang B."/>
            <person name="Ji P."/>
            <person name="Bell-Sakyi L."/>
            <person name="Cui X.M."/>
            <person name="Yuan T.T."/>
            <person name="Jiang B.G."/>
            <person name="Yang W.F."/>
            <person name="Lam T.T."/>
            <person name="Chang Q.C."/>
            <person name="Ding S.J."/>
            <person name="Wang X.J."/>
            <person name="Zhu J.G."/>
            <person name="Ruan X.D."/>
            <person name="Zhao L."/>
            <person name="Wei J.T."/>
            <person name="Ye R.Z."/>
            <person name="Que T.C."/>
            <person name="Du C.H."/>
            <person name="Zhou Y.H."/>
            <person name="Cheng J.X."/>
            <person name="Dai P.F."/>
            <person name="Guo W.B."/>
            <person name="Han X.H."/>
            <person name="Huang E.J."/>
            <person name="Li L.F."/>
            <person name="Wei W."/>
            <person name="Gao Y.C."/>
            <person name="Liu J.Z."/>
            <person name="Shao H.Z."/>
            <person name="Wang X."/>
            <person name="Wang C.C."/>
            <person name="Yang T.C."/>
            <person name="Huo Q.B."/>
            <person name="Li W."/>
            <person name="Chen H.Y."/>
            <person name="Chen S.E."/>
            <person name="Zhou L.G."/>
            <person name="Ni X.B."/>
            <person name="Tian J.H."/>
            <person name="Sheng Y."/>
            <person name="Liu T."/>
            <person name="Pan Y.S."/>
            <person name="Xia L.Y."/>
            <person name="Li J."/>
            <person name="Zhao F."/>
            <person name="Cao W.C."/>
        </authorList>
    </citation>
    <scope>NUCLEOTIDE SEQUENCE</scope>
    <source>
        <strain evidence="2">Rmic-2018</strain>
    </source>
</reference>
<dbReference type="PROSITE" id="PS51885">
    <property type="entry name" value="NEPRILYSIN"/>
    <property type="match status" value="1"/>
</dbReference>
<dbReference type="InterPro" id="IPR024079">
    <property type="entry name" value="MetalloPept_cat_dom_sf"/>
</dbReference>
<dbReference type="AlphaFoldDB" id="A0A9J6ETV4"/>